<feature type="compositionally biased region" description="Basic and acidic residues" evidence="1">
    <location>
        <begin position="58"/>
        <end position="72"/>
    </location>
</feature>
<dbReference type="Proteomes" id="UP000273807">
    <property type="component" value="Unassembled WGS sequence"/>
</dbReference>
<dbReference type="AlphaFoldDB" id="A0A3N0BQT3"/>
<name>A0A3N0BQT3_9MICC</name>
<feature type="region of interest" description="Disordered" evidence="1">
    <location>
        <begin position="46"/>
        <end position="72"/>
    </location>
</feature>
<sequence length="301" mass="33911">MTGFGKSSEIPPDPSVLMDLDISCGLSDEDTLGEFVGNLLRRGHGWEHGRPDVQAARHRQEDERAARLRDEEKRRREAIEARIEEMNRNSAAPEAAFGAHTVHTEDGPIVWATLTQCWNCDHPMLLWNAESARPGRQHSSAGTLEVKREVGPKRYENHPDVHKAVNKWMQETRADVQKATIKPRRSKTKAAEYSAFVCPECDALIGQMFVSCIRTDKWSLISAPLLKRATAEPAKATGPAIDPRKGKPQRQRPPVAPALSTYYERPIVPEELQTDRRKTWAELHSPDGVAEARRKFMGTRD</sequence>
<dbReference type="EMBL" id="RBED01000128">
    <property type="protein sequence ID" value="RNL51412.1"/>
    <property type="molecule type" value="Genomic_DNA"/>
</dbReference>
<evidence type="ECO:0000256" key="1">
    <source>
        <dbReference type="SAM" id="MobiDB-lite"/>
    </source>
</evidence>
<reference evidence="2 3" key="1">
    <citation type="submission" date="2018-10" db="EMBL/GenBank/DDBJ databases">
        <title>Genome sequencing of Arthrobacter oryzae TNB02.</title>
        <authorList>
            <person name="Cho Y.-J."/>
            <person name="Cho A."/>
            <person name="Kim O.-S."/>
        </authorList>
    </citation>
    <scope>NUCLEOTIDE SEQUENCE [LARGE SCALE GENOMIC DNA]</scope>
    <source>
        <strain evidence="2 3">TNB02</strain>
    </source>
</reference>
<gene>
    <name evidence="2" type="ORF">D7003_16265</name>
</gene>
<protein>
    <submittedName>
        <fullName evidence="2">Uncharacterized protein</fullName>
    </submittedName>
</protein>
<evidence type="ECO:0000313" key="2">
    <source>
        <dbReference type="EMBL" id="RNL51412.1"/>
    </source>
</evidence>
<organism evidence="2 3">
    <name type="scientific">Arthrobacter oryzae</name>
    <dbReference type="NCBI Taxonomy" id="409290"/>
    <lineage>
        <taxon>Bacteria</taxon>
        <taxon>Bacillati</taxon>
        <taxon>Actinomycetota</taxon>
        <taxon>Actinomycetes</taxon>
        <taxon>Micrococcales</taxon>
        <taxon>Micrococcaceae</taxon>
        <taxon>Arthrobacter</taxon>
    </lineage>
</organism>
<proteinExistence type="predicted"/>
<feature type="region of interest" description="Disordered" evidence="1">
    <location>
        <begin position="229"/>
        <end position="260"/>
    </location>
</feature>
<evidence type="ECO:0000313" key="3">
    <source>
        <dbReference type="Proteomes" id="UP000273807"/>
    </source>
</evidence>
<comment type="caution">
    <text evidence="2">The sequence shown here is derived from an EMBL/GenBank/DDBJ whole genome shotgun (WGS) entry which is preliminary data.</text>
</comment>
<accession>A0A3N0BQT3</accession>
<keyword evidence="3" id="KW-1185">Reference proteome</keyword>